<dbReference type="eggNOG" id="KOG2969">
    <property type="taxonomic scope" value="Eukaryota"/>
</dbReference>
<evidence type="ECO:0000256" key="4">
    <source>
        <dbReference type="ARBA" id="ARBA00022688"/>
    </source>
</evidence>
<dbReference type="FunFam" id="1.10.357.10:FF:000004">
    <property type="entry name" value="Ubiquinone biosynthesis protein COQ9, mitochondrial"/>
    <property type="match status" value="1"/>
</dbReference>
<keyword evidence="4" id="KW-0831">Ubiquinone biosynthesis</keyword>
<dbReference type="InterPro" id="IPR049326">
    <property type="entry name" value="Rhodopsin_dom_fungi"/>
</dbReference>
<feature type="transmembrane region" description="Helical" evidence="9">
    <location>
        <begin position="250"/>
        <end position="271"/>
    </location>
</feature>
<feature type="transmembrane region" description="Helical" evidence="9">
    <location>
        <begin position="217"/>
        <end position="238"/>
    </location>
</feature>
<dbReference type="STRING" id="336963.C4JSN2"/>
<keyword evidence="9" id="KW-1133">Transmembrane helix</keyword>
<protein>
    <submittedName>
        <fullName evidence="12">Uncharacterized protein</fullName>
    </submittedName>
</protein>
<dbReference type="PANTHER" id="PTHR39614">
    <property type="entry name" value="INTEGRAL MEMBRANE PROTEIN"/>
    <property type="match status" value="1"/>
</dbReference>
<dbReference type="VEuPathDB" id="FungiDB:UREG_05471"/>
<organism evidence="12 13">
    <name type="scientific">Uncinocarpus reesii (strain UAMH 1704)</name>
    <dbReference type="NCBI Taxonomy" id="336963"/>
    <lineage>
        <taxon>Eukaryota</taxon>
        <taxon>Fungi</taxon>
        <taxon>Dikarya</taxon>
        <taxon>Ascomycota</taxon>
        <taxon>Pezizomycotina</taxon>
        <taxon>Eurotiomycetes</taxon>
        <taxon>Eurotiomycetidae</taxon>
        <taxon>Onygenales</taxon>
        <taxon>Onygenaceae</taxon>
        <taxon>Uncinocarpus</taxon>
    </lineage>
</organism>
<comment type="pathway">
    <text evidence="2">Cofactor biosynthesis; ubiquinone biosynthesis.</text>
</comment>
<evidence type="ECO:0000256" key="7">
    <source>
        <dbReference type="ARBA" id="ARBA00023128"/>
    </source>
</evidence>
<keyword evidence="9" id="KW-0472">Membrane</keyword>
<comment type="similarity">
    <text evidence="3">Belongs to the COQ9 family.</text>
</comment>
<dbReference type="GO" id="GO:0008289">
    <property type="term" value="F:lipid binding"/>
    <property type="evidence" value="ECO:0007669"/>
    <property type="project" value="UniProtKB-KW"/>
</dbReference>
<dbReference type="InParanoid" id="C4JSN2"/>
<keyword evidence="5" id="KW-0809">Transit peptide</keyword>
<feature type="transmembrane region" description="Helical" evidence="9">
    <location>
        <begin position="137"/>
        <end position="159"/>
    </location>
</feature>
<evidence type="ECO:0000256" key="3">
    <source>
        <dbReference type="ARBA" id="ARBA00010766"/>
    </source>
</evidence>
<accession>C4JSN2</accession>
<dbReference type="InterPro" id="IPR013718">
    <property type="entry name" value="COQ9_C"/>
</dbReference>
<keyword evidence="9" id="KW-0812">Transmembrane</keyword>
<comment type="function">
    <text evidence="8">Membrane-associated protein that warps the membrane surface to access and bind aromatic isoprenes with high specificity, including ubiquinone (CoQ) isoprene intermediates and presents them directly to COQ7, therefore facilitating the COQ7-mediated hydroxylase step. Participates in the biosynthesis of coenzyme Q, also named ubiquinone, an essential lipid-soluble electron transporter for aerobic cellular respiration.</text>
</comment>
<evidence type="ECO:0000256" key="1">
    <source>
        <dbReference type="ARBA" id="ARBA00004173"/>
    </source>
</evidence>
<dbReference type="UniPathway" id="UPA00232"/>
<feature type="domain" description="Rhodopsin" evidence="11">
    <location>
        <begin position="216"/>
        <end position="314"/>
    </location>
</feature>
<dbReference type="GeneID" id="8438120"/>
<dbReference type="InterPro" id="IPR012762">
    <property type="entry name" value="Ubiq_biosynth_COQ9"/>
</dbReference>
<evidence type="ECO:0000256" key="8">
    <source>
        <dbReference type="ARBA" id="ARBA00058104"/>
    </source>
</evidence>
<dbReference type="Pfam" id="PF20684">
    <property type="entry name" value="Fung_rhodopsin"/>
    <property type="match status" value="1"/>
</dbReference>
<proteinExistence type="inferred from homology"/>
<evidence type="ECO:0000259" key="11">
    <source>
        <dbReference type="Pfam" id="PF20684"/>
    </source>
</evidence>
<sequence>MPRPYNLCAKCGVRRAIPDRGGLVADPGDVPISSADWVEQPPGSPSRFTSDRSQLAGHLSSNLLRSFTFAFSEDQCWRKILFIMISEMLNMARLVAEEGKQLTPLSKAFIFHFCQPGWSMPMAGGPYHISDDEHGPYVVIFAAILMTYMILCYLMRLLLRFTINGPLGLDDWTVTAGSVVAIVQTALKISEAKHGLGKRTDAVSLENRDIVGKVVRWYIVEGLGIFVELIAAWLPVYLVWNLRMRLKSKFVVLLAFSFRLPVFVIAAFRIYFLHQEFIHNDPLFYGASSSVCLEAALHFGLMAATIPCMKPFIKAFNTGWLLALDTSTPSEGYALSNMHRTAYSANAETQFSSKSSIFQASRQGHVLHQEPGTPSSAGSDKMIIRRTTAWNRPAVAPIIPKPTAPRTASIFFRRSRLYQTSCSQSYHSGRRYPLSSRTCPQKLQKTPGFSLSPRSYHSEFHPDPPADSYTPEQSAILSAALTYIPEHGFSTKSVVLGAREAGYLDVSLQLFPRGGELELVIFWLASRRGLLKQLVESGEVFADKGGPGLSASRSDVDQRVKALIIERLKMNQGIIQHWQDALAIMSLPSHISPSLYELYKLSSEILYLANDRSIDASWYTRRLSVAAVYASAEVNMTEDKSPGFISTIEFVERRIHDANLVTDTVGDVKQYLGYIAGSVVAAGRSWGMKLKNLGPSYFQWQSTRRLTCSRNPFRPPRD</sequence>
<dbReference type="NCBIfam" id="TIGR02396">
    <property type="entry name" value="diverge_rpsU"/>
    <property type="match status" value="1"/>
</dbReference>
<evidence type="ECO:0000313" key="13">
    <source>
        <dbReference type="Proteomes" id="UP000002058"/>
    </source>
</evidence>
<feature type="domain" description="COQ9 C-terminal" evidence="10">
    <location>
        <begin position="592"/>
        <end position="659"/>
    </location>
</feature>
<evidence type="ECO:0000259" key="10">
    <source>
        <dbReference type="Pfam" id="PF08511"/>
    </source>
</evidence>
<dbReference type="HOGENOM" id="CLU_023538_0_0_1"/>
<keyword evidence="13" id="KW-1185">Reference proteome</keyword>
<keyword evidence="6" id="KW-0446">Lipid-binding</keyword>
<dbReference type="KEGG" id="ure:UREG_05471"/>
<evidence type="ECO:0000256" key="9">
    <source>
        <dbReference type="SAM" id="Phobius"/>
    </source>
</evidence>
<evidence type="ECO:0000256" key="5">
    <source>
        <dbReference type="ARBA" id="ARBA00022946"/>
    </source>
</evidence>
<dbReference type="GO" id="GO:0006744">
    <property type="term" value="P:ubiquinone biosynthetic process"/>
    <property type="evidence" value="ECO:0007669"/>
    <property type="project" value="UniProtKB-UniPathway"/>
</dbReference>
<dbReference type="RefSeq" id="XP_002584782.1">
    <property type="nucleotide sequence ID" value="XM_002584736.1"/>
</dbReference>
<dbReference type="GO" id="GO:0005739">
    <property type="term" value="C:mitochondrion"/>
    <property type="evidence" value="ECO:0007669"/>
    <property type="project" value="UniProtKB-SubCell"/>
</dbReference>
<evidence type="ECO:0000256" key="6">
    <source>
        <dbReference type="ARBA" id="ARBA00023121"/>
    </source>
</evidence>
<dbReference type="EMBL" id="CH476617">
    <property type="protein sequence ID" value="EEP80629.1"/>
    <property type="molecule type" value="Genomic_DNA"/>
</dbReference>
<dbReference type="Proteomes" id="UP000002058">
    <property type="component" value="Unassembled WGS sequence"/>
</dbReference>
<dbReference type="AlphaFoldDB" id="C4JSN2"/>
<evidence type="ECO:0000313" key="12">
    <source>
        <dbReference type="EMBL" id="EEP80629.1"/>
    </source>
</evidence>
<gene>
    <name evidence="12" type="ORF">UREG_05471</name>
</gene>
<keyword evidence="7" id="KW-0496">Mitochondrion</keyword>
<evidence type="ECO:0000256" key="2">
    <source>
        <dbReference type="ARBA" id="ARBA00004749"/>
    </source>
</evidence>
<dbReference type="OrthoDB" id="619536at2759"/>
<reference evidence="13" key="1">
    <citation type="journal article" date="2009" name="Genome Res.">
        <title>Comparative genomic analyses of the human fungal pathogens Coccidioides and their relatives.</title>
        <authorList>
            <person name="Sharpton T.J."/>
            <person name="Stajich J.E."/>
            <person name="Rounsley S.D."/>
            <person name="Gardner M.J."/>
            <person name="Wortman J.R."/>
            <person name="Jordar V.S."/>
            <person name="Maiti R."/>
            <person name="Kodira C.D."/>
            <person name="Neafsey D.E."/>
            <person name="Zeng Q."/>
            <person name="Hung C.-Y."/>
            <person name="McMahan C."/>
            <person name="Muszewska A."/>
            <person name="Grynberg M."/>
            <person name="Mandel M.A."/>
            <person name="Kellner E.M."/>
            <person name="Barker B.M."/>
            <person name="Galgiani J.N."/>
            <person name="Orbach M.J."/>
            <person name="Kirkland T.N."/>
            <person name="Cole G.T."/>
            <person name="Henn M.R."/>
            <person name="Birren B.W."/>
            <person name="Taylor J.W."/>
        </authorList>
    </citation>
    <scope>NUCLEOTIDE SEQUENCE [LARGE SCALE GENOMIC DNA]</scope>
    <source>
        <strain evidence="13">UAMH 1704</strain>
    </source>
</reference>
<comment type="subcellular location">
    <subcellularLocation>
        <location evidence="1">Mitochondrion</location>
    </subcellularLocation>
</comment>
<dbReference type="PANTHER" id="PTHR39614:SF2">
    <property type="entry name" value="INTEGRAL MEMBRANE PROTEIN"/>
    <property type="match status" value="1"/>
</dbReference>
<dbReference type="Pfam" id="PF08511">
    <property type="entry name" value="COQ9"/>
    <property type="match status" value="1"/>
</dbReference>
<name>C4JSN2_UNCRE</name>